<accession>A0ABT0BVZ4</accession>
<reference evidence="1 2" key="1">
    <citation type="submission" date="2022-04" db="EMBL/GenBank/DDBJ databases">
        <title>Identification of a novel bacterium isolated from mangrove sediments.</title>
        <authorList>
            <person name="Pan X."/>
        </authorList>
    </citation>
    <scope>NUCLEOTIDE SEQUENCE [LARGE SCALE GENOMIC DNA]</scope>
    <source>
        <strain evidence="1 2">B2638</strain>
    </source>
</reference>
<gene>
    <name evidence="1" type="ORF">MTR66_20750</name>
</gene>
<sequence length="99" mass="11211">MLTIRELSEASGWPQGRIRRLIEKRKIDHLPDDGLTLLPENAIERYIEQNLVKACPENQKARASECGRVDQTGSSDTKIRKVEAGEMNQLALRIAAKRN</sequence>
<dbReference type="Proteomes" id="UP001202281">
    <property type="component" value="Unassembled WGS sequence"/>
</dbReference>
<dbReference type="RefSeq" id="WP_243924574.1">
    <property type="nucleotide sequence ID" value="NZ_JALHLG010000077.1"/>
</dbReference>
<dbReference type="EMBL" id="JALHLG010000077">
    <property type="protein sequence ID" value="MCJ2189223.1"/>
    <property type="molecule type" value="Genomic_DNA"/>
</dbReference>
<evidence type="ECO:0008006" key="3">
    <source>
        <dbReference type="Google" id="ProtNLM"/>
    </source>
</evidence>
<proteinExistence type="predicted"/>
<evidence type="ECO:0000313" key="2">
    <source>
        <dbReference type="Proteomes" id="UP001202281"/>
    </source>
</evidence>
<organism evidence="1 2">
    <name type="scientific">Novosphingobium beihaiensis</name>
    <dbReference type="NCBI Taxonomy" id="2930389"/>
    <lineage>
        <taxon>Bacteria</taxon>
        <taxon>Pseudomonadati</taxon>
        <taxon>Pseudomonadota</taxon>
        <taxon>Alphaproteobacteria</taxon>
        <taxon>Sphingomonadales</taxon>
        <taxon>Sphingomonadaceae</taxon>
        <taxon>Novosphingobium</taxon>
    </lineage>
</organism>
<protein>
    <recommendedName>
        <fullName evidence="3">Excisionase family DNA binding protein</fullName>
    </recommendedName>
</protein>
<name>A0ABT0BVZ4_9SPHN</name>
<comment type="caution">
    <text evidence="1">The sequence shown here is derived from an EMBL/GenBank/DDBJ whole genome shotgun (WGS) entry which is preliminary data.</text>
</comment>
<keyword evidence="2" id="KW-1185">Reference proteome</keyword>
<evidence type="ECO:0000313" key="1">
    <source>
        <dbReference type="EMBL" id="MCJ2189223.1"/>
    </source>
</evidence>